<proteinExistence type="predicted"/>
<evidence type="ECO:0000313" key="2">
    <source>
        <dbReference type="Proteomes" id="UP000736384"/>
    </source>
</evidence>
<sequence>MQTITLGISLKASKTSISIPESDIKVEATDYLEVEVKPGDLNVDIQPGEAKALRLLVIKSSVYSDLEFTVNDGAGDKSAIVQLDGPQVFSGGAMALFDVPQPKRLTFKNNSPDKTAKVEIFVGRDATPDN</sequence>
<dbReference type="AlphaFoldDB" id="A0AA43Z9W3"/>
<accession>A0AA43Z9W3</accession>
<dbReference type="RefSeq" id="WP_165894032.1">
    <property type="nucleotide sequence ID" value="NZ_JAAPAP010000024.1"/>
</dbReference>
<name>A0AA43Z9W3_9GAMM</name>
<evidence type="ECO:0000313" key="1">
    <source>
        <dbReference type="EMBL" id="NHN79634.1"/>
    </source>
</evidence>
<gene>
    <name evidence="1" type="ORF">HA520_20535</name>
</gene>
<dbReference type="Proteomes" id="UP000736384">
    <property type="component" value="Unassembled WGS sequence"/>
</dbReference>
<organism evidence="1 2">
    <name type="scientific">Azotobacter chroococcum</name>
    <dbReference type="NCBI Taxonomy" id="353"/>
    <lineage>
        <taxon>Bacteria</taxon>
        <taxon>Pseudomonadati</taxon>
        <taxon>Pseudomonadota</taxon>
        <taxon>Gammaproteobacteria</taxon>
        <taxon>Pseudomonadales</taxon>
        <taxon>Pseudomonadaceae</taxon>
        <taxon>Azotobacter</taxon>
    </lineage>
</organism>
<comment type="caution">
    <text evidence="1">The sequence shown here is derived from an EMBL/GenBank/DDBJ whole genome shotgun (WGS) entry which is preliminary data.</text>
</comment>
<reference evidence="1" key="1">
    <citation type="submission" date="2020-03" db="EMBL/GenBank/DDBJ databases">
        <title>Genome assembly of Azotobacter chroococcum W5.</title>
        <authorList>
            <person name="Kannepalli A."/>
        </authorList>
    </citation>
    <scope>NUCLEOTIDE SEQUENCE</scope>
    <source>
        <strain evidence="1">W5</strain>
    </source>
</reference>
<protein>
    <submittedName>
        <fullName evidence="1">Uncharacterized protein</fullName>
    </submittedName>
</protein>
<dbReference type="EMBL" id="JAAPAP010000024">
    <property type="protein sequence ID" value="NHN79634.1"/>
    <property type="molecule type" value="Genomic_DNA"/>
</dbReference>